<feature type="domain" description="MnmE helical" evidence="1">
    <location>
        <begin position="2"/>
        <end position="86"/>
    </location>
</feature>
<evidence type="ECO:0000259" key="1">
    <source>
        <dbReference type="Pfam" id="PF12631"/>
    </source>
</evidence>
<dbReference type="Pfam" id="PF12631">
    <property type="entry name" value="MnmE_helical"/>
    <property type="match status" value="1"/>
</dbReference>
<protein>
    <submittedName>
        <fullName evidence="2">tRNA modification GTPase MnmE</fullName>
    </submittedName>
</protein>
<proteinExistence type="predicted"/>
<dbReference type="Proteomes" id="UP000267517">
    <property type="component" value="Chromosome II"/>
</dbReference>
<dbReference type="InterPro" id="IPR027368">
    <property type="entry name" value="MnmE_dom2"/>
</dbReference>
<dbReference type="AlphaFoldDB" id="A0A250KKJ6"/>
<dbReference type="EMBL" id="AP018050">
    <property type="protein sequence ID" value="BBA30239.1"/>
    <property type="molecule type" value="Genomic_DNA"/>
</dbReference>
<reference evidence="2 3" key="1">
    <citation type="submission" date="2017-05" db="EMBL/GenBank/DDBJ databases">
        <title>whole genome sequence of Prevotella melaninogenica GAI 07411.</title>
        <authorList>
            <person name="Kondo Y."/>
            <person name="Hoshino T."/>
        </authorList>
    </citation>
    <scope>NUCLEOTIDE SEQUENCE [LARGE SCALE GENOMIC DNA]</scope>
    <source>
        <strain evidence="2 3">GAI 07411</strain>
    </source>
</reference>
<sequence length="89" mass="9804">MEEAIYEAANIPEISENSVIITSARHYEALTHADESILRVIEALDFGLSGDLVSEDLRICLHQLADITGGQITPHEVLGNIFKHFCIGK</sequence>
<dbReference type="SUPFAM" id="SSF116878">
    <property type="entry name" value="TrmE connector domain"/>
    <property type="match status" value="1"/>
</dbReference>
<evidence type="ECO:0000313" key="3">
    <source>
        <dbReference type="Proteomes" id="UP000267517"/>
    </source>
</evidence>
<gene>
    <name evidence="2" type="primary">mnmE_2</name>
    <name evidence="2" type="ORF">PMEL_200767</name>
</gene>
<name>A0A250KKJ6_9BACT</name>
<dbReference type="Gene3D" id="1.20.120.430">
    <property type="entry name" value="tRNA modification GTPase MnmE domain 2"/>
    <property type="match status" value="1"/>
</dbReference>
<dbReference type="InterPro" id="IPR025867">
    <property type="entry name" value="MnmE_helical"/>
</dbReference>
<organism evidence="2 3">
    <name type="scientific">Prevotella melaninogenica</name>
    <dbReference type="NCBI Taxonomy" id="28132"/>
    <lineage>
        <taxon>Bacteria</taxon>
        <taxon>Pseudomonadati</taxon>
        <taxon>Bacteroidota</taxon>
        <taxon>Bacteroidia</taxon>
        <taxon>Bacteroidales</taxon>
        <taxon>Prevotellaceae</taxon>
        <taxon>Prevotella</taxon>
    </lineage>
</organism>
<accession>A0A250KKJ6</accession>
<evidence type="ECO:0000313" key="2">
    <source>
        <dbReference type="EMBL" id="BBA30239.1"/>
    </source>
</evidence>